<dbReference type="InterPro" id="IPR049342">
    <property type="entry name" value="TRAF1-6_MATH_dom"/>
</dbReference>
<reference evidence="18" key="1">
    <citation type="submission" date="2011-08" db="EMBL/GenBank/DDBJ databases">
        <title>The draft genome of Latimeria chalumnae.</title>
        <authorList>
            <person name="Di Palma F."/>
            <person name="Alfoldi J."/>
            <person name="Johnson J."/>
            <person name="Berlin A."/>
            <person name="Gnerre S."/>
            <person name="Jaffe D."/>
            <person name="MacCallum I."/>
            <person name="Young S."/>
            <person name="Walker B.J."/>
            <person name="Lander E."/>
            <person name="Lindblad-Toh K."/>
        </authorList>
    </citation>
    <scope>NUCLEOTIDE SEQUENCE [LARGE SCALE GENOMIC DNA]</scope>
    <source>
        <strain evidence="18">Wild caught</strain>
    </source>
</reference>
<dbReference type="GO" id="GO:0042981">
    <property type="term" value="P:regulation of apoptotic process"/>
    <property type="evidence" value="ECO:0007669"/>
    <property type="project" value="InterPro"/>
</dbReference>
<dbReference type="Bgee" id="ENSLACG00000010194">
    <property type="expression patterns" value="Expressed in pelvic fin and 1 other cell type or tissue"/>
</dbReference>
<comment type="similarity">
    <text evidence="11">Belongs to the TNF receptor-associated factor family.</text>
</comment>
<dbReference type="STRING" id="7897.ENSLACP00000011584"/>
<keyword evidence="10" id="KW-0175">Coiled coil</keyword>
<feature type="domain" description="MATH" evidence="14">
    <location>
        <begin position="380"/>
        <end position="526"/>
    </location>
</feature>
<dbReference type="CDD" id="cd00270">
    <property type="entry name" value="MATH_TRAF_C"/>
    <property type="match status" value="1"/>
</dbReference>
<feature type="zinc finger region" description="TRAF-type" evidence="12">
    <location>
        <begin position="105"/>
        <end position="161"/>
    </location>
</feature>
<keyword evidence="9" id="KW-0832">Ubl conjugation</keyword>
<accession>H3APL3</accession>
<evidence type="ECO:0000256" key="1">
    <source>
        <dbReference type="ARBA" id="ARBA00004496"/>
    </source>
</evidence>
<dbReference type="InterPro" id="IPR017907">
    <property type="entry name" value="Znf_RING_CS"/>
</dbReference>
<dbReference type="InterPro" id="IPR013010">
    <property type="entry name" value="Znf_SIAH"/>
</dbReference>
<evidence type="ECO:0000256" key="10">
    <source>
        <dbReference type="ARBA" id="ARBA00023054"/>
    </source>
</evidence>
<evidence type="ECO:0000256" key="6">
    <source>
        <dbReference type="ARBA" id="ARBA00022737"/>
    </source>
</evidence>
<dbReference type="PIRSF" id="PIRSF015614">
    <property type="entry name" value="TRAF"/>
    <property type="match status" value="1"/>
</dbReference>
<evidence type="ECO:0000259" key="13">
    <source>
        <dbReference type="PROSITE" id="PS50089"/>
    </source>
</evidence>
<dbReference type="PANTHER" id="PTHR10131:SF138">
    <property type="entry name" value="RE66324P"/>
    <property type="match status" value="1"/>
</dbReference>
<evidence type="ECO:0000313" key="17">
    <source>
        <dbReference type="Ensembl" id="ENSLACP00000011584.1"/>
    </source>
</evidence>
<reference evidence="17" key="2">
    <citation type="submission" date="2025-08" db="UniProtKB">
        <authorList>
            <consortium name="Ensembl"/>
        </authorList>
    </citation>
    <scope>IDENTIFICATION</scope>
</reference>
<comment type="subcellular location">
    <subcellularLocation>
        <location evidence="1 11">Cytoplasm</location>
    </subcellularLocation>
</comment>
<proteinExistence type="inferred from homology"/>
<dbReference type="PROSITE" id="PS51081">
    <property type="entry name" value="ZF_SIAH"/>
    <property type="match status" value="1"/>
</dbReference>
<evidence type="ECO:0000256" key="4">
    <source>
        <dbReference type="ARBA" id="ARBA00022703"/>
    </source>
</evidence>
<dbReference type="Ensembl" id="ENSLACT00000011673.1">
    <property type="protein sequence ID" value="ENSLACP00000011584.1"/>
    <property type="gene ID" value="ENSLACG00000010194.1"/>
</dbReference>
<dbReference type="InterPro" id="IPR012227">
    <property type="entry name" value="TNF_rcpt-assoc_TRAF_met"/>
</dbReference>
<evidence type="ECO:0000313" key="18">
    <source>
        <dbReference type="Proteomes" id="UP000008672"/>
    </source>
</evidence>
<dbReference type="InterPro" id="IPR013083">
    <property type="entry name" value="Znf_RING/FYVE/PHD"/>
</dbReference>
<dbReference type="SUPFAM" id="SSF57850">
    <property type="entry name" value="RING/U-box"/>
    <property type="match status" value="1"/>
</dbReference>
<dbReference type="EMBL" id="AFYH01180385">
    <property type="status" value="NOT_ANNOTATED_CDS"/>
    <property type="molecule type" value="Genomic_DNA"/>
</dbReference>
<dbReference type="eggNOG" id="KOG0297">
    <property type="taxonomic scope" value="Eukaryota"/>
</dbReference>
<evidence type="ECO:0000256" key="7">
    <source>
        <dbReference type="ARBA" id="ARBA00022771"/>
    </source>
</evidence>
<dbReference type="InterPro" id="IPR008974">
    <property type="entry name" value="TRAF-like"/>
</dbReference>
<dbReference type="PROSITE" id="PS50089">
    <property type="entry name" value="ZF_RING_2"/>
    <property type="match status" value="1"/>
</dbReference>
<dbReference type="FunFam" id="2.60.210.10:FF:000001">
    <property type="entry name" value="TNF receptor-associated factor"/>
    <property type="match status" value="1"/>
</dbReference>
<dbReference type="InterPro" id="IPR001841">
    <property type="entry name" value="Znf_RING"/>
</dbReference>
<keyword evidence="6" id="KW-0677">Repeat</keyword>
<sequence length="534" mass="58989">MVALVSGIRPAEQGVSAGLLCSACGYLLVQPRQTMCGHRYCVGCVDKLFRKSDQASCYVCEETLCRSQIYVDKAAEIDAFQTLIQCPESKNGCEWKGQLRNYLISHRDQCNYTPEACPNVTFGCKFVGAKCLLASHLSAECEWRVVACPHCTTSLPWTLLENHKESCPEQQKGRPLHCKVINILLPRPAGSEKGDDSKSVAPCPFEKAGCQTKGETRLFPDTHTHTHTQIVIVSGAVVQVEKETWEGHLEEAQQMHLKQLLSLTLGLESRVGEGEDKNAQFKRFVMEKLMAFAGLVSKGMAPKELEEKDHKESSCQGKIEKLEKTVCVLNGELAKCVSQVNTLRRKCAQYEQVLHDLQSQNQVPGRKGEGPKACQLASTDGVLIWKIKNFSSVLKAARLGQKTSYYSPAFSTHPFGYKLSCRVYPNGDGAGKGTHLSLFLAVMKGDYDEVLPWPFSQKVTFMVLDQVGGRHLTETFIPDALSSSFHKPRTPMNVASGSPQFVQHAQLSAPNSPYVQDNTLFIKVMVDTSGLPNP</sequence>
<evidence type="ECO:0000256" key="3">
    <source>
        <dbReference type="ARBA" id="ARBA00022499"/>
    </source>
</evidence>
<evidence type="ECO:0000256" key="9">
    <source>
        <dbReference type="ARBA" id="ARBA00022843"/>
    </source>
</evidence>
<dbReference type="OMA" id="MPMDPLG"/>
<comment type="catalytic activity">
    <reaction evidence="11">
        <text>S-ubiquitinyl-[E2 ubiquitin-conjugating enzyme]-L-cysteine + [acceptor protein]-L-lysine = [E2 ubiquitin-conjugating enzyme]-L-cysteine + N(6)-ubiquitinyl-[acceptor protein]-L-lysine.</text>
        <dbReference type="EC" id="2.3.2.27"/>
    </reaction>
</comment>
<organism evidence="17 18">
    <name type="scientific">Latimeria chalumnae</name>
    <name type="common">Coelacanth</name>
    <dbReference type="NCBI Taxonomy" id="7897"/>
    <lineage>
        <taxon>Eukaryota</taxon>
        <taxon>Metazoa</taxon>
        <taxon>Chordata</taxon>
        <taxon>Craniata</taxon>
        <taxon>Vertebrata</taxon>
        <taxon>Euteleostomi</taxon>
        <taxon>Coelacanthiformes</taxon>
        <taxon>Coelacanthidae</taxon>
        <taxon>Latimeria</taxon>
    </lineage>
</organism>
<evidence type="ECO:0000256" key="5">
    <source>
        <dbReference type="ARBA" id="ARBA00022723"/>
    </source>
</evidence>
<keyword evidence="7 12" id="KW-0863">Zinc-finger</keyword>
<feature type="domain" description="RING-type" evidence="13">
    <location>
        <begin position="21"/>
        <end position="61"/>
    </location>
</feature>
<dbReference type="SMART" id="SM00184">
    <property type="entry name" value="RING"/>
    <property type="match status" value="1"/>
</dbReference>
<dbReference type="GeneTree" id="ENSGT00940000173002"/>
<keyword evidence="2 11" id="KW-0963">Cytoplasm</keyword>
<evidence type="ECO:0000259" key="14">
    <source>
        <dbReference type="PROSITE" id="PS50144"/>
    </source>
</evidence>
<keyword evidence="5 11" id="KW-0479">Metal-binding</keyword>
<feature type="domain" description="TRAF-type" evidence="15">
    <location>
        <begin position="105"/>
        <end position="161"/>
    </location>
</feature>
<dbReference type="GO" id="GO:0006915">
    <property type="term" value="P:apoptotic process"/>
    <property type="evidence" value="ECO:0007669"/>
    <property type="project" value="UniProtKB-KW"/>
</dbReference>
<dbReference type="GO" id="GO:0008270">
    <property type="term" value="F:zinc ion binding"/>
    <property type="evidence" value="ECO:0007669"/>
    <property type="project" value="UniProtKB-UniRule"/>
</dbReference>
<dbReference type="Gene3D" id="3.30.40.10">
    <property type="entry name" value="Zinc/RING finger domain, C3HC4 (zinc finger)"/>
    <property type="match status" value="3"/>
</dbReference>
<name>H3APL3_LATCH</name>
<evidence type="ECO:0000256" key="11">
    <source>
        <dbReference type="PIRNR" id="PIRNR015614"/>
    </source>
</evidence>
<dbReference type="InterPro" id="IPR002083">
    <property type="entry name" value="MATH/TRAF_dom"/>
</dbReference>
<dbReference type="GO" id="GO:0043122">
    <property type="term" value="P:regulation of canonical NF-kappaB signal transduction"/>
    <property type="evidence" value="ECO:0007669"/>
    <property type="project" value="TreeGrafter"/>
</dbReference>
<dbReference type="EC" id="2.3.2.27" evidence="11"/>
<dbReference type="GO" id="GO:0005737">
    <property type="term" value="C:cytoplasm"/>
    <property type="evidence" value="ECO:0007669"/>
    <property type="project" value="UniProtKB-SubCell"/>
</dbReference>
<keyword evidence="8 11" id="KW-0862">Zinc</keyword>
<dbReference type="SMART" id="SM00061">
    <property type="entry name" value="MATH"/>
    <property type="match status" value="1"/>
</dbReference>
<dbReference type="PROSITE" id="PS50144">
    <property type="entry name" value="MATH"/>
    <property type="match status" value="1"/>
</dbReference>
<evidence type="ECO:0000256" key="8">
    <source>
        <dbReference type="ARBA" id="ARBA00022833"/>
    </source>
</evidence>
<dbReference type="PROSITE" id="PS00518">
    <property type="entry name" value="ZF_RING_1"/>
    <property type="match status" value="1"/>
</dbReference>
<dbReference type="HOGENOM" id="CLU_021061_4_1_1"/>
<keyword evidence="4" id="KW-0053">Apoptosis</keyword>
<dbReference type="GO" id="GO:0061630">
    <property type="term" value="F:ubiquitin protein ligase activity"/>
    <property type="evidence" value="ECO:0007669"/>
    <property type="project" value="UniProtKB-EC"/>
</dbReference>
<evidence type="ECO:0000259" key="15">
    <source>
        <dbReference type="PROSITE" id="PS50145"/>
    </source>
</evidence>
<evidence type="ECO:0000256" key="2">
    <source>
        <dbReference type="ARBA" id="ARBA00022490"/>
    </source>
</evidence>
<dbReference type="SUPFAM" id="SSF49599">
    <property type="entry name" value="TRAF domain-like"/>
    <property type="match status" value="2"/>
</dbReference>
<dbReference type="AlphaFoldDB" id="H3APL3"/>
<dbReference type="InterPro" id="IPR001293">
    <property type="entry name" value="Znf_TRAF"/>
</dbReference>
<protein>
    <recommendedName>
        <fullName evidence="11">TNF receptor-associated factor</fullName>
        <ecNumber evidence="11">2.3.2.27</ecNumber>
    </recommendedName>
</protein>
<dbReference type="PROSITE" id="PS50145">
    <property type="entry name" value="ZF_TRAF"/>
    <property type="match status" value="1"/>
</dbReference>
<dbReference type="Proteomes" id="UP000008672">
    <property type="component" value="Unassembled WGS sequence"/>
</dbReference>
<dbReference type="PANTHER" id="PTHR10131">
    <property type="entry name" value="TNF RECEPTOR ASSOCIATED FACTOR"/>
    <property type="match status" value="1"/>
</dbReference>
<dbReference type="GO" id="GO:0007165">
    <property type="term" value="P:signal transduction"/>
    <property type="evidence" value="ECO:0007669"/>
    <property type="project" value="InterPro"/>
</dbReference>
<evidence type="ECO:0000256" key="12">
    <source>
        <dbReference type="PROSITE-ProRule" id="PRU00207"/>
    </source>
</evidence>
<dbReference type="GO" id="GO:0005164">
    <property type="term" value="F:tumor necrosis factor receptor binding"/>
    <property type="evidence" value="ECO:0007669"/>
    <property type="project" value="UniProtKB-UniRule"/>
</dbReference>
<dbReference type="Gene3D" id="2.60.210.10">
    <property type="entry name" value="Apoptosis, Tumor Necrosis Factor Receptor Associated Protein 2, Chain A"/>
    <property type="match status" value="1"/>
</dbReference>
<dbReference type="GO" id="GO:0009898">
    <property type="term" value="C:cytoplasmic side of plasma membrane"/>
    <property type="evidence" value="ECO:0007669"/>
    <property type="project" value="TreeGrafter"/>
</dbReference>
<evidence type="ECO:0000259" key="16">
    <source>
        <dbReference type="PROSITE" id="PS51081"/>
    </source>
</evidence>
<keyword evidence="18" id="KW-1185">Reference proteome</keyword>
<dbReference type="Pfam" id="PF21355">
    <property type="entry name" value="TRAF-mep_MATH"/>
    <property type="match status" value="1"/>
</dbReference>
<reference evidence="17" key="3">
    <citation type="submission" date="2025-09" db="UniProtKB">
        <authorList>
            <consortium name="Ensembl"/>
        </authorList>
    </citation>
    <scope>IDENTIFICATION</scope>
</reference>
<keyword evidence="3" id="KW-1017">Isopeptide bond</keyword>
<dbReference type="InParanoid" id="H3APL3"/>
<feature type="domain" description="SIAH-type" evidence="16">
    <location>
        <begin position="81"/>
        <end position="142"/>
    </location>
</feature>